<dbReference type="EMBL" id="KN817541">
    <property type="protein sequence ID" value="KJA23729.1"/>
    <property type="molecule type" value="Genomic_DNA"/>
</dbReference>
<feature type="region of interest" description="Disordered" evidence="1">
    <location>
        <begin position="1"/>
        <end position="46"/>
    </location>
</feature>
<name>A0A0D2NYE7_HYPSF</name>
<evidence type="ECO:0000313" key="2">
    <source>
        <dbReference type="EMBL" id="KJA23729.1"/>
    </source>
</evidence>
<keyword evidence="3" id="KW-1185">Reference proteome</keyword>
<reference evidence="3" key="1">
    <citation type="submission" date="2014-04" db="EMBL/GenBank/DDBJ databases">
        <title>Evolutionary Origins and Diversification of the Mycorrhizal Mutualists.</title>
        <authorList>
            <consortium name="DOE Joint Genome Institute"/>
            <consortium name="Mycorrhizal Genomics Consortium"/>
            <person name="Kohler A."/>
            <person name="Kuo A."/>
            <person name="Nagy L.G."/>
            <person name="Floudas D."/>
            <person name="Copeland A."/>
            <person name="Barry K.W."/>
            <person name="Cichocki N."/>
            <person name="Veneault-Fourrey C."/>
            <person name="LaButti K."/>
            <person name="Lindquist E.A."/>
            <person name="Lipzen A."/>
            <person name="Lundell T."/>
            <person name="Morin E."/>
            <person name="Murat C."/>
            <person name="Riley R."/>
            <person name="Ohm R."/>
            <person name="Sun H."/>
            <person name="Tunlid A."/>
            <person name="Henrissat B."/>
            <person name="Grigoriev I.V."/>
            <person name="Hibbett D.S."/>
            <person name="Martin F."/>
        </authorList>
    </citation>
    <scope>NUCLEOTIDE SEQUENCE [LARGE SCALE GENOMIC DNA]</scope>
    <source>
        <strain evidence="3">FD-334 SS-4</strain>
    </source>
</reference>
<accession>A0A0D2NYE7</accession>
<dbReference type="AlphaFoldDB" id="A0A0D2NYE7"/>
<dbReference type="OrthoDB" id="3112224at2759"/>
<dbReference type="Proteomes" id="UP000054270">
    <property type="component" value="Unassembled WGS sequence"/>
</dbReference>
<feature type="region of interest" description="Disordered" evidence="1">
    <location>
        <begin position="227"/>
        <end position="269"/>
    </location>
</feature>
<evidence type="ECO:0000256" key="1">
    <source>
        <dbReference type="SAM" id="MobiDB-lite"/>
    </source>
</evidence>
<gene>
    <name evidence="2" type="ORF">HYPSUDRAFT_201157</name>
</gene>
<evidence type="ECO:0000313" key="3">
    <source>
        <dbReference type="Proteomes" id="UP000054270"/>
    </source>
</evidence>
<feature type="compositionally biased region" description="Basic and acidic residues" evidence="1">
    <location>
        <begin position="245"/>
        <end position="254"/>
    </location>
</feature>
<protein>
    <recommendedName>
        <fullName evidence="4">RRM domain-containing protein</fullName>
    </recommendedName>
</protein>
<proteinExistence type="predicted"/>
<sequence length="269" mass="30008">MENSPTPNIVPPRSPSPVGSIHVDQGENRPSVTTPPSSEMPSASTSTLPVPFVFPAQDPETVASLREMFPAATAAPVAIAEGVEARTLSRYLLLWNLPAYYIWQHVVNWVCSILPRIGDPYLERIVRTNESGFQIFWMKFRTEEGAQRFRGIVQGLLLGNDETRVNCDFVELNEYNGANGRSFDRWTAKGLSFNRSLLEGYTDQYCRPTQALPSLLSRLTMHMENPPEIPLIKSLSKSGRRRRNNRAEKEKIDTPDGGGGLCDGRTLST</sequence>
<organism evidence="2 3">
    <name type="scientific">Hypholoma sublateritium (strain FD-334 SS-4)</name>
    <dbReference type="NCBI Taxonomy" id="945553"/>
    <lineage>
        <taxon>Eukaryota</taxon>
        <taxon>Fungi</taxon>
        <taxon>Dikarya</taxon>
        <taxon>Basidiomycota</taxon>
        <taxon>Agaricomycotina</taxon>
        <taxon>Agaricomycetes</taxon>
        <taxon>Agaricomycetidae</taxon>
        <taxon>Agaricales</taxon>
        <taxon>Agaricineae</taxon>
        <taxon>Strophariaceae</taxon>
        <taxon>Hypholoma</taxon>
    </lineage>
</organism>
<evidence type="ECO:0008006" key="4">
    <source>
        <dbReference type="Google" id="ProtNLM"/>
    </source>
</evidence>
<feature type="compositionally biased region" description="Polar residues" evidence="1">
    <location>
        <begin position="28"/>
        <end position="46"/>
    </location>
</feature>